<feature type="transmembrane region" description="Helical" evidence="6">
    <location>
        <begin position="80"/>
        <end position="99"/>
    </location>
</feature>
<keyword evidence="5 6" id="KW-0472">Membrane</keyword>
<dbReference type="SUPFAM" id="SSF103473">
    <property type="entry name" value="MFS general substrate transporter"/>
    <property type="match status" value="1"/>
</dbReference>
<dbReference type="PROSITE" id="PS50850">
    <property type="entry name" value="MFS"/>
    <property type="match status" value="1"/>
</dbReference>
<evidence type="ECO:0000259" key="8">
    <source>
        <dbReference type="PROSITE" id="PS50850"/>
    </source>
</evidence>
<evidence type="ECO:0000256" key="2">
    <source>
        <dbReference type="ARBA" id="ARBA00009172"/>
    </source>
</evidence>
<evidence type="ECO:0000256" key="3">
    <source>
        <dbReference type="ARBA" id="ARBA00022692"/>
    </source>
</evidence>
<dbReference type="InterPro" id="IPR020846">
    <property type="entry name" value="MFS_dom"/>
</dbReference>
<dbReference type="RefSeq" id="XP_009830237.1">
    <property type="nucleotide sequence ID" value="XM_009831935.1"/>
</dbReference>
<evidence type="ECO:0000256" key="6">
    <source>
        <dbReference type="SAM" id="Phobius"/>
    </source>
</evidence>
<dbReference type="AlphaFoldDB" id="W4GN31"/>
<accession>W4GN31</accession>
<dbReference type="InterPro" id="IPR051951">
    <property type="entry name" value="UNC-93_regulatory"/>
</dbReference>
<feature type="transmembrane region" description="Helical" evidence="6">
    <location>
        <begin position="139"/>
        <end position="161"/>
    </location>
</feature>
<dbReference type="PANTHER" id="PTHR19444">
    <property type="entry name" value="UNC-93 RELATED"/>
    <property type="match status" value="1"/>
</dbReference>
<keyword evidence="7" id="KW-0732">Signal</keyword>
<keyword evidence="4 6" id="KW-1133">Transmembrane helix</keyword>
<evidence type="ECO:0000256" key="7">
    <source>
        <dbReference type="SAM" id="SignalP"/>
    </source>
</evidence>
<keyword evidence="3 6" id="KW-0812">Transmembrane</keyword>
<feature type="domain" description="Major facilitator superfamily (MFS) profile" evidence="8">
    <location>
        <begin position="10"/>
        <end position="458"/>
    </location>
</feature>
<gene>
    <name evidence="9" type="ORF">H257_06634</name>
</gene>
<feature type="transmembrane region" description="Helical" evidence="6">
    <location>
        <begin position="435"/>
        <end position="453"/>
    </location>
</feature>
<sequence length="472" mass="50788">MHGPKECTRAAVILSLAFLLVFTSFGGIESLQTSIIPGECHGCTEGTLTGICQAGNVCQAKVKFSCDDACESPFTECHSTLGNTILGVVYLAFTISAFFGPVVPNYLGMKWSLFGASFFYALFALANLVVAWTPNSQDLHAGIMISAAVLLGISASVVWIAQASYITELSVIYATFKAEPVISSMGYFNGIFFAIFNMSGISGNLISSLVLDVLMWPKTSLFIIYTTLGLLGTSLFLLLPTLSRSKTSVPVDTESVNCAAPQPVFSVSMLWTLAKDSRMLILLPMFFFGGVMRGFAMGEFTSNIVRQSLGSASIGYIMTVYGAVNVMGSYGFGKLTDRFGPLVGLSIGYVSLIVAYIMTYTFVVVKCDSQWFLVVSIAVMLAVGDSTTTTLTNVVVGQEFSSNAVNAFSLVKAYQSAATAASFFFFKYISFNARVAVLMGMVGTAALTFVVYYRKFRRVSNEVYVSLDSTTT</sequence>
<evidence type="ECO:0000256" key="1">
    <source>
        <dbReference type="ARBA" id="ARBA00004141"/>
    </source>
</evidence>
<feature type="transmembrane region" description="Helical" evidence="6">
    <location>
        <begin position="111"/>
        <end position="133"/>
    </location>
</feature>
<comment type="similarity">
    <text evidence="2">Belongs to the unc-93 family.</text>
</comment>
<feature type="chain" id="PRO_5004842582" description="Major facilitator superfamily (MFS) profile domain-containing protein" evidence="7">
    <location>
        <begin position="31"/>
        <end position="472"/>
    </location>
</feature>
<name>W4GN31_APHAT</name>
<dbReference type="PANTHER" id="PTHR19444:SF13">
    <property type="entry name" value="PROTEIN UNC-93 HOMOLOG A"/>
    <property type="match status" value="1"/>
</dbReference>
<dbReference type="GO" id="GO:0022857">
    <property type="term" value="F:transmembrane transporter activity"/>
    <property type="evidence" value="ECO:0007669"/>
    <property type="project" value="InterPro"/>
</dbReference>
<dbReference type="Pfam" id="PF05978">
    <property type="entry name" value="UNC-93"/>
    <property type="match status" value="1"/>
</dbReference>
<feature type="transmembrane region" description="Helical" evidence="6">
    <location>
        <begin position="279"/>
        <end position="296"/>
    </location>
</feature>
<evidence type="ECO:0000256" key="4">
    <source>
        <dbReference type="ARBA" id="ARBA00022989"/>
    </source>
</evidence>
<dbReference type="GO" id="GO:0016020">
    <property type="term" value="C:membrane"/>
    <property type="evidence" value="ECO:0007669"/>
    <property type="project" value="UniProtKB-SubCell"/>
</dbReference>
<feature type="transmembrane region" description="Helical" evidence="6">
    <location>
        <begin position="342"/>
        <end position="365"/>
    </location>
</feature>
<comment type="subcellular location">
    <subcellularLocation>
        <location evidence="1">Membrane</location>
        <topology evidence="1">Multi-pass membrane protein</topology>
    </subcellularLocation>
</comment>
<dbReference type="GeneID" id="20808630"/>
<feature type="transmembrane region" description="Helical" evidence="6">
    <location>
        <begin position="371"/>
        <end position="396"/>
    </location>
</feature>
<dbReference type="Gene3D" id="1.20.1250.20">
    <property type="entry name" value="MFS general substrate transporter like domains"/>
    <property type="match status" value="1"/>
</dbReference>
<dbReference type="OrthoDB" id="196103at2759"/>
<dbReference type="InterPro" id="IPR036259">
    <property type="entry name" value="MFS_trans_sf"/>
</dbReference>
<dbReference type="EMBL" id="KI913126">
    <property type="protein sequence ID" value="ETV80313.1"/>
    <property type="molecule type" value="Genomic_DNA"/>
</dbReference>
<evidence type="ECO:0000256" key="5">
    <source>
        <dbReference type="ARBA" id="ARBA00023136"/>
    </source>
</evidence>
<protein>
    <recommendedName>
        <fullName evidence="8">Major facilitator superfamily (MFS) profile domain-containing protein</fullName>
    </recommendedName>
</protein>
<proteinExistence type="inferred from homology"/>
<evidence type="ECO:0000313" key="9">
    <source>
        <dbReference type="EMBL" id="ETV80313.1"/>
    </source>
</evidence>
<organism evidence="9">
    <name type="scientific">Aphanomyces astaci</name>
    <name type="common">Crayfish plague agent</name>
    <dbReference type="NCBI Taxonomy" id="112090"/>
    <lineage>
        <taxon>Eukaryota</taxon>
        <taxon>Sar</taxon>
        <taxon>Stramenopiles</taxon>
        <taxon>Oomycota</taxon>
        <taxon>Saprolegniomycetes</taxon>
        <taxon>Saprolegniales</taxon>
        <taxon>Verrucalvaceae</taxon>
        <taxon>Aphanomyces</taxon>
    </lineage>
</organism>
<feature type="signal peptide" evidence="7">
    <location>
        <begin position="1"/>
        <end position="30"/>
    </location>
</feature>
<feature type="transmembrane region" description="Helical" evidence="6">
    <location>
        <begin position="221"/>
        <end position="239"/>
    </location>
</feature>
<dbReference type="VEuPathDB" id="FungiDB:H257_06634"/>
<dbReference type="STRING" id="112090.W4GN31"/>
<dbReference type="InterPro" id="IPR010291">
    <property type="entry name" value="Ion_channel_UNC-93"/>
</dbReference>
<feature type="transmembrane region" description="Helical" evidence="6">
    <location>
        <begin position="308"/>
        <end position="330"/>
    </location>
</feature>
<reference evidence="9" key="1">
    <citation type="submission" date="2013-12" db="EMBL/GenBank/DDBJ databases">
        <title>The Genome Sequence of Aphanomyces astaci APO3.</title>
        <authorList>
            <consortium name="The Broad Institute Genomics Platform"/>
            <person name="Russ C."/>
            <person name="Tyler B."/>
            <person name="van West P."/>
            <person name="Dieguez-Uribeondo J."/>
            <person name="Young S.K."/>
            <person name="Zeng Q."/>
            <person name="Gargeya S."/>
            <person name="Fitzgerald M."/>
            <person name="Abouelleil A."/>
            <person name="Alvarado L."/>
            <person name="Chapman S.B."/>
            <person name="Gainer-Dewar J."/>
            <person name="Goldberg J."/>
            <person name="Griggs A."/>
            <person name="Gujja S."/>
            <person name="Hansen M."/>
            <person name="Howarth C."/>
            <person name="Imamovic A."/>
            <person name="Ireland A."/>
            <person name="Larimer J."/>
            <person name="McCowan C."/>
            <person name="Murphy C."/>
            <person name="Pearson M."/>
            <person name="Poon T.W."/>
            <person name="Priest M."/>
            <person name="Roberts A."/>
            <person name="Saif S."/>
            <person name="Shea T."/>
            <person name="Sykes S."/>
            <person name="Wortman J."/>
            <person name="Nusbaum C."/>
            <person name="Birren B."/>
        </authorList>
    </citation>
    <scope>NUCLEOTIDE SEQUENCE [LARGE SCALE GENOMIC DNA]</scope>
    <source>
        <strain evidence="9">APO3</strain>
    </source>
</reference>